<dbReference type="EMBL" id="JABEXW010000260">
    <property type="protein sequence ID" value="KAF4966976.1"/>
    <property type="molecule type" value="Genomic_DNA"/>
</dbReference>
<reference evidence="1" key="1">
    <citation type="journal article" date="2020" name="BMC Genomics">
        <title>Correction to: Identification and distribution of gene clusters required for synthesis of sphingolipid metabolism inhibitors in diverse species of the filamentous fungus Fusarium.</title>
        <authorList>
            <person name="Kim H.S."/>
            <person name="Lohmar J.M."/>
            <person name="Busman M."/>
            <person name="Brown D.W."/>
            <person name="Naumann T.A."/>
            <person name="Divon H.H."/>
            <person name="Lysoe E."/>
            <person name="Uhlig S."/>
            <person name="Proctor R.H."/>
        </authorList>
    </citation>
    <scope>NUCLEOTIDE SEQUENCE</scope>
    <source>
        <strain evidence="1">NRRL 20472</strain>
    </source>
</reference>
<accession>A0A8H4XAG7</accession>
<name>A0A8H4XAG7_9HYPO</name>
<dbReference type="OrthoDB" id="5056238at2759"/>
<sequence length="476" mass="55212">MATLYEKDANYFAFFLPEHVLIQVLRDVVLSQTDLRTIIRRARVHICPPSLNAKPRAGYDIIELALRNNDVIMLQGYARLGFGPLPTKHLLQHRDPKDGQQSGLVKLIEGFFQHRIQAHDALQVFEWLVENEACVQDLSASDLEPAPLYHATRSMRPRPPIDHLTEMLKWSTNTAEMNTLCDMIDMLCEKGAVIDLHQDRFCVKGDPKHLRRANLDPMKRPDNAVEIAMLPHCPSSFLASLLKTHSSRDQVFTARSKLWRRFGPDLPRGKHRAVTNMEWIVTRIHEELFDQRNIREYGLCSEMSILYEMRLAFLSTAEFTDSTELEALKKLVAAIKEIEESLMFGDIEGNEHEAESWFKLCRAVSCLATESYRTESLQDADRFGERRHQFVINDAWDPRVQWVQWKADIELPALKTPFGKLLREDTIETWRQLIIELGDKRRWYEVTEQDKWFMPVEEVKVALRATEGYAMAALRV</sequence>
<keyword evidence="2" id="KW-1185">Reference proteome</keyword>
<protein>
    <submittedName>
        <fullName evidence="1">Uncharacterized protein</fullName>
    </submittedName>
</protein>
<gene>
    <name evidence="1" type="ORF">FSARC_5415</name>
</gene>
<evidence type="ECO:0000313" key="2">
    <source>
        <dbReference type="Proteomes" id="UP000622797"/>
    </source>
</evidence>
<evidence type="ECO:0000313" key="1">
    <source>
        <dbReference type="EMBL" id="KAF4966976.1"/>
    </source>
</evidence>
<dbReference type="Proteomes" id="UP000622797">
    <property type="component" value="Unassembled WGS sequence"/>
</dbReference>
<comment type="caution">
    <text evidence="1">The sequence shown here is derived from an EMBL/GenBank/DDBJ whole genome shotgun (WGS) entry which is preliminary data.</text>
</comment>
<organism evidence="1 2">
    <name type="scientific">Fusarium sarcochroum</name>
    <dbReference type="NCBI Taxonomy" id="1208366"/>
    <lineage>
        <taxon>Eukaryota</taxon>
        <taxon>Fungi</taxon>
        <taxon>Dikarya</taxon>
        <taxon>Ascomycota</taxon>
        <taxon>Pezizomycotina</taxon>
        <taxon>Sordariomycetes</taxon>
        <taxon>Hypocreomycetidae</taxon>
        <taxon>Hypocreales</taxon>
        <taxon>Nectriaceae</taxon>
        <taxon>Fusarium</taxon>
        <taxon>Fusarium lateritium species complex</taxon>
    </lineage>
</organism>
<reference evidence="1" key="2">
    <citation type="submission" date="2020-05" db="EMBL/GenBank/DDBJ databases">
        <authorList>
            <person name="Kim H.-S."/>
            <person name="Proctor R.H."/>
            <person name="Brown D.W."/>
        </authorList>
    </citation>
    <scope>NUCLEOTIDE SEQUENCE</scope>
    <source>
        <strain evidence="1">NRRL 20472</strain>
    </source>
</reference>
<proteinExistence type="predicted"/>
<dbReference type="AlphaFoldDB" id="A0A8H4XAG7"/>